<feature type="domain" description="Arrestin C-terminal-like" evidence="2">
    <location>
        <begin position="111"/>
        <end position="222"/>
    </location>
</feature>
<evidence type="ECO:0000313" key="4">
    <source>
        <dbReference type="Proteomes" id="UP001239994"/>
    </source>
</evidence>
<comment type="caution">
    <text evidence="3">The sequence shown here is derived from an EMBL/GenBank/DDBJ whole genome shotgun (WGS) entry which is preliminary data.</text>
</comment>
<comment type="similarity">
    <text evidence="1">Belongs to the arrestin family.</text>
</comment>
<dbReference type="Pfam" id="PF02752">
    <property type="entry name" value="Arrestin_C"/>
    <property type="match status" value="1"/>
</dbReference>
<dbReference type="Pfam" id="PF00339">
    <property type="entry name" value="Arrestin_N"/>
    <property type="match status" value="1"/>
</dbReference>
<dbReference type="EMBL" id="JAROKS010000009">
    <property type="protein sequence ID" value="KAK1801410.1"/>
    <property type="molecule type" value="Genomic_DNA"/>
</dbReference>
<dbReference type="InterPro" id="IPR011022">
    <property type="entry name" value="Arrestin_C-like"/>
</dbReference>
<gene>
    <name evidence="3" type="ORF">P4O66_023080</name>
</gene>
<reference evidence="3" key="1">
    <citation type="submission" date="2023-03" db="EMBL/GenBank/DDBJ databases">
        <title>Electrophorus voltai genome.</title>
        <authorList>
            <person name="Bian C."/>
        </authorList>
    </citation>
    <scope>NUCLEOTIDE SEQUENCE</scope>
    <source>
        <strain evidence="3">CB-2022</strain>
        <tissue evidence="3">Muscle</tissue>
    </source>
</reference>
<evidence type="ECO:0000259" key="2">
    <source>
        <dbReference type="SMART" id="SM01017"/>
    </source>
</evidence>
<dbReference type="AlphaFoldDB" id="A0AAD8ZPY5"/>
<protein>
    <recommendedName>
        <fullName evidence="2">Arrestin C-terminal-like domain-containing protein</fullName>
    </recommendedName>
</protein>
<dbReference type="InterPro" id="IPR014756">
    <property type="entry name" value="Ig_E-set"/>
</dbReference>
<dbReference type="PANTHER" id="PTHR11188">
    <property type="entry name" value="ARRESTIN DOMAIN CONTAINING PROTEIN"/>
    <property type="match status" value="1"/>
</dbReference>
<dbReference type="InterPro" id="IPR050357">
    <property type="entry name" value="Arrestin_domain-protein"/>
</dbReference>
<evidence type="ECO:0000256" key="1">
    <source>
        <dbReference type="ARBA" id="ARBA00005298"/>
    </source>
</evidence>
<dbReference type="InterPro" id="IPR014752">
    <property type="entry name" value="Arrestin-like_C"/>
</dbReference>
<dbReference type="GO" id="GO:0005886">
    <property type="term" value="C:plasma membrane"/>
    <property type="evidence" value="ECO:0007669"/>
    <property type="project" value="TreeGrafter"/>
</dbReference>
<dbReference type="GO" id="GO:0007399">
    <property type="term" value="P:nervous system development"/>
    <property type="evidence" value="ECO:0007669"/>
    <property type="project" value="UniProtKB-ARBA"/>
</dbReference>
<name>A0AAD8ZPY5_9TELE</name>
<dbReference type="PANTHER" id="PTHR11188:SF135">
    <property type="entry name" value="ARRESTIN DOMAIN CONTAINING 3-LIKE-RELATED"/>
    <property type="match status" value="1"/>
</dbReference>
<keyword evidence="4" id="KW-1185">Reference proteome</keyword>
<dbReference type="GO" id="GO:0005737">
    <property type="term" value="C:cytoplasm"/>
    <property type="evidence" value="ECO:0007669"/>
    <property type="project" value="TreeGrafter"/>
</dbReference>
<dbReference type="GO" id="GO:0015031">
    <property type="term" value="P:protein transport"/>
    <property type="evidence" value="ECO:0007669"/>
    <property type="project" value="TreeGrafter"/>
</dbReference>
<dbReference type="Proteomes" id="UP001239994">
    <property type="component" value="Unassembled WGS sequence"/>
</dbReference>
<dbReference type="SMART" id="SM01017">
    <property type="entry name" value="Arrestin_C"/>
    <property type="match status" value="1"/>
</dbReference>
<proteinExistence type="inferred from homology"/>
<dbReference type="SUPFAM" id="SSF81296">
    <property type="entry name" value="E set domains"/>
    <property type="match status" value="2"/>
</dbReference>
<accession>A0AAD8ZPY5</accession>
<evidence type="ECO:0000313" key="3">
    <source>
        <dbReference type="EMBL" id="KAK1801410.1"/>
    </source>
</evidence>
<organism evidence="3 4">
    <name type="scientific">Electrophorus voltai</name>
    <dbReference type="NCBI Taxonomy" id="2609070"/>
    <lineage>
        <taxon>Eukaryota</taxon>
        <taxon>Metazoa</taxon>
        <taxon>Chordata</taxon>
        <taxon>Craniata</taxon>
        <taxon>Vertebrata</taxon>
        <taxon>Euteleostomi</taxon>
        <taxon>Actinopterygii</taxon>
        <taxon>Neopterygii</taxon>
        <taxon>Teleostei</taxon>
        <taxon>Ostariophysi</taxon>
        <taxon>Gymnotiformes</taxon>
        <taxon>Gymnotoidei</taxon>
        <taxon>Gymnotidae</taxon>
        <taxon>Electrophorus</taxon>
    </lineage>
</organism>
<dbReference type="Gene3D" id="2.60.40.640">
    <property type="match status" value="2"/>
</dbReference>
<sequence>MTIKNFFIEYNTINEHNTFTSGDVLTGSFTVLPGQHLFPFMVKIPSLNMPSFYKGECGKVQYILVAQLRRSMHMMKKARTKFAFVSRTNVLQPEVMSPQYGTKERDVIFFASGKISMNIFLEKTGYQLAQPERLFPNMLSIRREASLPKRHIHTSNILKEKDTPLSSSTRQTVSKVLNAPSGVTPSILNCRILKVEYRLKVILDVSFPQNPDIKLPLIFLPTCDGELEACQHHRHS</sequence>
<dbReference type="InterPro" id="IPR011021">
    <property type="entry name" value="Arrestin-like_N"/>
</dbReference>